<comment type="caution">
    <text evidence="5">The sequence shown here is derived from an EMBL/GenBank/DDBJ whole genome shotgun (WGS) entry which is preliminary data.</text>
</comment>
<dbReference type="GO" id="GO:0000062">
    <property type="term" value="F:fatty-acyl-CoA binding"/>
    <property type="evidence" value="ECO:0007669"/>
    <property type="project" value="InterPro"/>
</dbReference>
<keyword evidence="2" id="KW-0446">Lipid-binding</keyword>
<dbReference type="PROSITE" id="PS51228">
    <property type="entry name" value="ACB_2"/>
    <property type="match status" value="1"/>
</dbReference>
<proteinExistence type="predicted"/>
<feature type="transmembrane region" description="Helical" evidence="3">
    <location>
        <begin position="263"/>
        <end position="282"/>
    </location>
</feature>
<dbReference type="FunFam" id="1.20.80.10:FF:000010">
    <property type="entry name" value="Acyl-CoA-binding domain-containing protein 5"/>
    <property type="match status" value="1"/>
</dbReference>
<dbReference type="Gene3D" id="1.20.80.10">
    <property type="match status" value="1"/>
</dbReference>
<gene>
    <name evidence="5" type="ORF">SKAU_G00256940</name>
</gene>
<dbReference type="SUPFAM" id="SSF47027">
    <property type="entry name" value="Acyl-CoA binding protein"/>
    <property type="match status" value="1"/>
</dbReference>
<feature type="domain" description="ACB" evidence="4">
    <location>
        <begin position="2"/>
        <end position="87"/>
    </location>
</feature>
<keyword evidence="1" id="KW-0175">Coiled coil</keyword>
<dbReference type="EMBL" id="JAINUF010000009">
    <property type="protein sequence ID" value="KAJ8350564.1"/>
    <property type="molecule type" value="Genomic_DNA"/>
</dbReference>
<keyword evidence="6" id="KW-1185">Reference proteome</keyword>
<evidence type="ECO:0000259" key="4">
    <source>
        <dbReference type="PROSITE" id="PS51228"/>
    </source>
</evidence>
<dbReference type="Pfam" id="PF00887">
    <property type="entry name" value="ACBP"/>
    <property type="match status" value="1"/>
</dbReference>
<organism evidence="5 6">
    <name type="scientific">Synaphobranchus kaupii</name>
    <name type="common">Kaup's arrowtooth eel</name>
    <dbReference type="NCBI Taxonomy" id="118154"/>
    <lineage>
        <taxon>Eukaryota</taxon>
        <taxon>Metazoa</taxon>
        <taxon>Chordata</taxon>
        <taxon>Craniata</taxon>
        <taxon>Vertebrata</taxon>
        <taxon>Euteleostomi</taxon>
        <taxon>Actinopterygii</taxon>
        <taxon>Neopterygii</taxon>
        <taxon>Teleostei</taxon>
        <taxon>Anguilliformes</taxon>
        <taxon>Synaphobranchidae</taxon>
        <taxon>Synaphobranchus</taxon>
    </lineage>
</organism>
<dbReference type="InterPro" id="IPR000582">
    <property type="entry name" value="Acyl-CoA-binding_protein"/>
</dbReference>
<evidence type="ECO:0000313" key="5">
    <source>
        <dbReference type="EMBL" id="KAJ8350564.1"/>
    </source>
</evidence>
<dbReference type="PRINTS" id="PR00689">
    <property type="entry name" value="ACOABINDINGP"/>
</dbReference>
<dbReference type="InterPro" id="IPR029372">
    <property type="entry name" value="Tmem37"/>
</dbReference>
<feature type="transmembrane region" description="Helical" evidence="3">
    <location>
        <begin position="232"/>
        <end position="257"/>
    </location>
</feature>
<name>A0A9Q1F3Z6_SYNKA</name>
<dbReference type="AlphaFoldDB" id="A0A9Q1F3Z6"/>
<dbReference type="InterPro" id="IPR035984">
    <property type="entry name" value="Acyl-CoA-binding_sf"/>
</dbReference>
<dbReference type="GO" id="GO:0016020">
    <property type="term" value="C:membrane"/>
    <property type="evidence" value="ECO:0007669"/>
    <property type="project" value="InterPro"/>
</dbReference>
<dbReference type="PANTHER" id="PTHR31767:SF0">
    <property type="entry name" value="VOLTAGE-DEPENDENT CALCIUM CHANNEL GAMMA-LIKE SUBUNIT"/>
    <property type="match status" value="1"/>
</dbReference>
<evidence type="ECO:0000256" key="3">
    <source>
        <dbReference type="SAM" id="Phobius"/>
    </source>
</evidence>
<dbReference type="GO" id="GO:0005262">
    <property type="term" value="F:calcium channel activity"/>
    <property type="evidence" value="ECO:0007669"/>
    <property type="project" value="InterPro"/>
</dbReference>
<dbReference type="PANTHER" id="PTHR31767">
    <property type="entry name" value="VOLTAGE-DEPENDENT CALCIUM CHANNEL GAMMA-LIKE SUBUNIT"/>
    <property type="match status" value="1"/>
</dbReference>
<evidence type="ECO:0000313" key="6">
    <source>
        <dbReference type="Proteomes" id="UP001152622"/>
    </source>
</evidence>
<reference evidence="5" key="1">
    <citation type="journal article" date="2023" name="Science">
        <title>Genome structures resolve the early diversification of teleost fishes.</title>
        <authorList>
            <person name="Parey E."/>
            <person name="Louis A."/>
            <person name="Montfort J."/>
            <person name="Bouchez O."/>
            <person name="Roques C."/>
            <person name="Iampietro C."/>
            <person name="Lluch J."/>
            <person name="Castinel A."/>
            <person name="Donnadieu C."/>
            <person name="Desvignes T."/>
            <person name="Floi Bucao C."/>
            <person name="Jouanno E."/>
            <person name="Wen M."/>
            <person name="Mejri S."/>
            <person name="Dirks R."/>
            <person name="Jansen H."/>
            <person name="Henkel C."/>
            <person name="Chen W.J."/>
            <person name="Zahm M."/>
            <person name="Cabau C."/>
            <person name="Klopp C."/>
            <person name="Thompson A.W."/>
            <person name="Robinson-Rechavi M."/>
            <person name="Braasch I."/>
            <person name="Lecointre G."/>
            <person name="Bobe J."/>
            <person name="Postlethwait J.H."/>
            <person name="Berthelot C."/>
            <person name="Roest Crollius H."/>
            <person name="Guiguen Y."/>
        </authorList>
    </citation>
    <scope>NUCLEOTIDE SEQUENCE</scope>
    <source>
        <strain evidence="5">WJC10195</strain>
    </source>
</reference>
<dbReference type="Proteomes" id="UP001152622">
    <property type="component" value="Chromosome 9"/>
</dbReference>
<dbReference type="CDD" id="cd00435">
    <property type="entry name" value="ACBP"/>
    <property type="match status" value="1"/>
</dbReference>
<keyword evidence="3" id="KW-0472">Membrane</keyword>
<dbReference type="GO" id="GO:0005244">
    <property type="term" value="F:voltage-gated monoatomic ion channel activity"/>
    <property type="evidence" value="ECO:0007669"/>
    <property type="project" value="InterPro"/>
</dbReference>
<keyword evidence="3" id="KW-0812">Transmembrane</keyword>
<accession>A0A9Q1F3Z6</accession>
<sequence length="304" mass="32147">MSQAEFDKAAEEVKVLKTKPNDAEMLEIYSLYKQATVGDVNTARPGMLDFTGKAKWDAWEKRKGMSKEDAMKAYIAKCANVGIVCIEGIDKEPMTAIKIKAQGAPRLQRARTPFLEGYSRAMIILFTSLAVVLSAIAVCDGHWLLADGQTFGLWHFCSAGAGGGTGSGAVVAEVGAPLNCTARLSLAGVEGLEVGLSFCRSAASLAVVAAIFGVELLLLSQIGGDQDSSRRWALGSALVLVAFVLSVGGVLVFVVLLRAHASPLGFTNAFWCQFTAVFLFFLNGTAARHIHHIVLPPAGGPGKC</sequence>
<protein>
    <recommendedName>
        <fullName evidence="4">ACB domain-containing protein</fullName>
    </recommendedName>
</protein>
<feature type="transmembrane region" description="Helical" evidence="3">
    <location>
        <begin position="202"/>
        <end position="220"/>
    </location>
</feature>
<feature type="transmembrane region" description="Helical" evidence="3">
    <location>
        <begin position="121"/>
        <end position="145"/>
    </location>
</feature>
<evidence type="ECO:0000256" key="1">
    <source>
        <dbReference type="ARBA" id="ARBA00023054"/>
    </source>
</evidence>
<dbReference type="Pfam" id="PF15108">
    <property type="entry name" value="TMEM37"/>
    <property type="match status" value="1"/>
</dbReference>
<keyword evidence="3" id="KW-1133">Transmembrane helix</keyword>
<dbReference type="OrthoDB" id="9903296at2759"/>
<dbReference type="InterPro" id="IPR014352">
    <property type="entry name" value="FERM/acyl-CoA-bd_prot_sf"/>
</dbReference>
<evidence type="ECO:0000256" key="2">
    <source>
        <dbReference type="ARBA" id="ARBA00023121"/>
    </source>
</evidence>